<sequence>MTGADVLDFPDGVALSETLRMMGQARAMRRLRPDPVPDELVRALVWAGTRAASPNNTQLWRFVVVREAEQRAAIGGTMEEFLSWIDALGEPADEHDAHIRAEARHLVANVAQAPVLIFVCAEHAYPERGPDPRYLWSVVNTASQNILVAARALGLGATLTMMQVRNEQSVREVLGLPENVQIGTMIPVGWPDRAFGPARRLPLDDVVHLERWQEGS</sequence>
<dbReference type="PANTHER" id="PTHR23026">
    <property type="entry name" value="NADPH NITROREDUCTASE"/>
    <property type="match status" value="1"/>
</dbReference>
<evidence type="ECO:0000313" key="3">
    <source>
        <dbReference type="Proteomes" id="UP000502996"/>
    </source>
</evidence>
<dbReference type="Proteomes" id="UP000502996">
    <property type="component" value="Chromosome"/>
</dbReference>
<reference evidence="2 3" key="1">
    <citation type="submission" date="2020-02" db="EMBL/GenBank/DDBJ databases">
        <title>Full genome sequence of Nocardioides sp. R-3366.</title>
        <authorList>
            <person name="Im W.-T."/>
        </authorList>
    </citation>
    <scope>NUCLEOTIDE SEQUENCE [LARGE SCALE GENOMIC DNA]</scope>
    <source>
        <strain evidence="2 3">R-3366</strain>
    </source>
</reference>
<dbReference type="AlphaFoldDB" id="A0A6G6WEU4"/>
<organism evidence="2 3">
    <name type="scientific">Nocardioides anomalus</name>
    <dbReference type="NCBI Taxonomy" id="2712223"/>
    <lineage>
        <taxon>Bacteria</taxon>
        <taxon>Bacillati</taxon>
        <taxon>Actinomycetota</taxon>
        <taxon>Actinomycetes</taxon>
        <taxon>Propionibacteriales</taxon>
        <taxon>Nocardioidaceae</taxon>
        <taxon>Nocardioides</taxon>
    </lineage>
</organism>
<keyword evidence="3" id="KW-1185">Reference proteome</keyword>
<dbReference type="SUPFAM" id="SSF55469">
    <property type="entry name" value="FMN-dependent nitroreductase-like"/>
    <property type="match status" value="1"/>
</dbReference>
<evidence type="ECO:0000259" key="1">
    <source>
        <dbReference type="Pfam" id="PF00881"/>
    </source>
</evidence>
<name>A0A6G6WEU4_9ACTN</name>
<dbReference type="RefSeq" id="WP_165233784.1">
    <property type="nucleotide sequence ID" value="NZ_CP049257.1"/>
</dbReference>
<dbReference type="InterPro" id="IPR029479">
    <property type="entry name" value="Nitroreductase"/>
</dbReference>
<dbReference type="CDD" id="cd02062">
    <property type="entry name" value="Nitro_FMN_reductase"/>
    <property type="match status" value="1"/>
</dbReference>
<dbReference type="Gene3D" id="3.40.109.10">
    <property type="entry name" value="NADH Oxidase"/>
    <property type="match status" value="1"/>
</dbReference>
<proteinExistence type="predicted"/>
<dbReference type="Pfam" id="PF00881">
    <property type="entry name" value="Nitroreductase"/>
    <property type="match status" value="1"/>
</dbReference>
<dbReference type="EMBL" id="CP049257">
    <property type="protein sequence ID" value="QIG43726.1"/>
    <property type="molecule type" value="Genomic_DNA"/>
</dbReference>
<dbReference type="InterPro" id="IPR050627">
    <property type="entry name" value="Nitroreductase/BluB"/>
</dbReference>
<gene>
    <name evidence="2" type="ORF">G5V58_13990</name>
</gene>
<evidence type="ECO:0000313" key="2">
    <source>
        <dbReference type="EMBL" id="QIG43726.1"/>
    </source>
</evidence>
<dbReference type="KEGG" id="nano:G5V58_13990"/>
<dbReference type="PANTHER" id="PTHR23026:SF123">
    <property type="entry name" value="NAD(P)H NITROREDUCTASE RV3131-RELATED"/>
    <property type="match status" value="1"/>
</dbReference>
<accession>A0A6G6WEU4</accession>
<feature type="domain" description="Nitroreductase" evidence="1">
    <location>
        <begin position="26"/>
        <end position="190"/>
    </location>
</feature>
<protein>
    <submittedName>
        <fullName evidence="2">Nitroreductase family protein</fullName>
    </submittedName>
</protein>
<dbReference type="InterPro" id="IPR000415">
    <property type="entry name" value="Nitroreductase-like"/>
</dbReference>
<dbReference type="GO" id="GO:0016491">
    <property type="term" value="F:oxidoreductase activity"/>
    <property type="evidence" value="ECO:0007669"/>
    <property type="project" value="InterPro"/>
</dbReference>